<accession>A0A9J5W9X3</accession>
<evidence type="ECO:0000256" key="1">
    <source>
        <dbReference type="SAM" id="Phobius"/>
    </source>
</evidence>
<evidence type="ECO:0000313" key="2">
    <source>
        <dbReference type="EMBL" id="KAG5572119.1"/>
    </source>
</evidence>
<protein>
    <submittedName>
        <fullName evidence="2">Uncharacterized protein</fullName>
    </submittedName>
</protein>
<organism evidence="2 3">
    <name type="scientific">Solanum commersonii</name>
    <name type="common">Commerson's wild potato</name>
    <name type="synonym">Commerson's nightshade</name>
    <dbReference type="NCBI Taxonomy" id="4109"/>
    <lineage>
        <taxon>Eukaryota</taxon>
        <taxon>Viridiplantae</taxon>
        <taxon>Streptophyta</taxon>
        <taxon>Embryophyta</taxon>
        <taxon>Tracheophyta</taxon>
        <taxon>Spermatophyta</taxon>
        <taxon>Magnoliopsida</taxon>
        <taxon>eudicotyledons</taxon>
        <taxon>Gunneridae</taxon>
        <taxon>Pentapetalae</taxon>
        <taxon>asterids</taxon>
        <taxon>lamiids</taxon>
        <taxon>Solanales</taxon>
        <taxon>Solanaceae</taxon>
        <taxon>Solanoideae</taxon>
        <taxon>Solaneae</taxon>
        <taxon>Solanum</taxon>
    </lineage>
</organism>
<gene>
    <name evidence="2" type="ORF">H5410_061885</name>
</gene>
<dbReference type="OrthoDB" id="1328074at2759"/>
<dbReference type="Proteomes" id="UP000824120">
    <property type="component" value="Chromosome 12"/>
</dbReference>
<keyword evidence="1" id="KW-1133">Transmembrane helix</keyword>
<keyword evidence="3" id="KW-1185">Reference proteome</keyword>
<proteinExistence type="predicted"/>
<evidence type="ECO:0000313" key="3">
    <source>
        <dbReference type="Proteomes" id="UP000824120"/>
    </source>
</evidence>
<dbReference type="AlphaFoldDB" id="A0A9J5W9X3"/>
<keyword evidence="1" id="KW-0472">Membrane</keyword>
<name>A0A9J5W9X3_SOLCO</name>
<keyword evidence="1" id="KW-0812">Transmembrane</keyword>
<feature type="transmembrane region" description="Helical" evidence="1">
    <location>
        <begin position="12"/>
        <end position="33"/>
    </location>
</feature>
<sequence>MRQIREKSEYSRVMGSMGLVQISLVHALILLSVRPMYPSRALYATYETLCIAQKGTKRLKRTKKLKPENRQALGDSPKRCTPPFVPVREALKEKDKKGYERSSQRFADLFREAEVYLLMIHNTQMVKAKHKWR</sequence>
<reference evidence="2 3" key="1">
    <citation type="submission" date="2020-09" db="EMBL/GenBank/DDBJ databases">
        <title>De no assembly of potato wild relative species, Solanum commersonii.</title>
        <authorList>
            <person name="Cho K."/>
        </authorList>
    </citation>
    <scope>NUCLEOTIDE SEQUENCE [LARGE SCALE GENOMIC DNA]</scope>
    <source>
        <strain evidence="2">LZ3.2</strain>
        <tissue evidence="2">Leaf</tissue>
    </source>
</reference>
<comment type="caution">
    <text evidence="2">The sequence shown here is derived from an EMBL/GenBank/DDBJ whole genome shotgun (WGS) entry which is preliminary data.</text>
</comment>
<dbReference type="EMBL" id="JACXVP010000012">
    <property type="protein sequence ID" value="KAG5572119.1"/>
    <property type="molecule type" value="Genomic_DNA"/>
</dbReference>